<evidence type="ECO:0000259" key="3">
    <source>
        <dbReference type="PROSITE" id="PS51391"/>
    </source>
</evidence>
<accession>A0A1Y1I716</accession>
<feature type="region of interest" description="Disordered" evidence="1">
    <location>
        <begin position="458"/>
        <end position="481"/>
    </location>
</feature>
<feature type="domain" description="SURP motif" evidence="2">
    <location>
        <begin position="144"/>
        <end position="188"/>
    </location>
</feature>
<dbReference type="PROSITE" id="PS51391">
    <property type="entry name" value="CID"/>
    <property type="match status" value="1"/>
</dbReference>
<gene>
    <name evidence="4" type="ORF">KFL_001920180</name>
</gene>
<feature type="domain" description="CID" evidence="3">
    <location>
        <begin position="248"/>
        <end position="390"/>
    </location>
</feature>
<feature type="compositionally biased region" description="Polar residues" evidence="1">
    <location>
        <begin position="1"/>
        <end position="17"/>
    </location>
</feature>
<dbReference type="Pfam" id="PF25123">
    <property type="entry name" value="SWAP1_C"/>
    <property type="match status" value="1"/>
</dbReference>
<dbReference type="PANTHER" id="PTHR12323:SF0">
    <property type="entry name" value="CALCIUM HOMEOSTASIS ENDOPLASMIC RETICULUM PROTEIN"/>
    <property type="match status" value="1"/>
</dbReference>
<dbReference type="AlphaFoldDB" id="A0A1Y1I716"/>
<name>A0A1Y1I716_KLENI</name>
<dbReference type="InterPro" id="IPR056922">
    <property type="entry name" value="SWAP1_C"/>
</dbReference>
<keyword evidence="5" id="KW-1185">Reference proteome</keyword>
<reference evidence="4 5" key="1">
    <citation type="journal article" date="2014" name="Nat. Commun.">
        <title>Klebsormidium flaccidum genome reveals primary factors for plant terrestrial adaptation.</title>
        <authorList>
            <person name="Hori K."/>
            <person name="Maruyama F."/>
            <person name="Fujisawa T."/>
            <person name="Togashi T."/>
            <person name="Yamamoto N."/>
            <person name="Seo M."/>
            <person name="Sato S."/>
            <person name="Yamada T."/>
            <person name="Mori H."/>
            <person name="Tajima N."/>
            <person name="Moriyama T."/>
            <person name="Ikeuchi M."/>
            <person name="Watanabe M."/>
            <person name="Wada H."/>
            <person name="Kobayashi K."/>
            <person name="Saito M."/>
            <person name="Masuda T."/>
            <person name="Sasaki-Sekimoto Y."/>
            <person name="Mashiguchi K."/>
            <person name="Awai K."/>
            <person name="Shimojima M."/>
            <person name="Masuda S."/>
            <person name="Iwai M."/>
            <person name="Nobusawa T."/>
            <person name="Narise T."/>
            <person name="Kondo S."/>
            <person name="Saito H."/>
            <person name="Sato R."/>
            <person name="Murakawa M."/>
            <person name="Ihara Y."/>
            <person name="Oshima-Yamada Y."/>
            <person name="Ohtaka K."/>
            <person name="Satoh M."/>
            <person name="Sonobe K."/>
            <person name="Ishii M."/>
            <person name="Ohtani R."/>
            <person name="Kanamori-Sato M."/>
            <person name="Honoki R."/>
            <person name="Miyazaki D."/>
            <person name="Mochizuki H."/>
            <person name="Umetsu J."/>
            <person name="Higashi K."/>
            <person name="Shibata D."/>
            <person name="Kamiya Y."/>
            <person name="Sato N."/>
            <person name="Nakamura Y."/>
            <person name="Tabata S."/>
            <person name="Ida S."/>
            <person name="Kurokawa K."/>
            <person name="Ohta H."/>
        </authorList>
    </citation>
    <scope>NUCLEOTIDE SEQUENCE [LARGE SCALE GENOMIC DNA]</scope>
    <source>
        <strain evidence="4 5">NIES-2285</strain>
    </source>
</reference>
<dbReference type="InterPro" id="IPR008942">
    <property type="entry name" value="ENTH_VHS"/>
</dbReference>
<dbReference type="Gene3D" id="1.10.10.790">
    <property type="entry name" value="Surp module"/>
    <property type="match status" value="1"/>
</dbReference>
<dbReference type="GO" id="GO:0003723">
    <property type="term" value="F:RNA binding"/>
    <property type="evidence" value="ECO:0007669"/>
    <property type="project" value="InterPro"/>
</dbReference>
<dbReference type="InterPro" id="IPR006569">
    <property type="entry name" value="CID_dom"/>
</dbReference>
<evidence type="ECO:0000259" key="2">
    <source>
        <dbReference type="PROSITE" id="PS50128"/>
    </source>
</evidence>
<evidence type="ECO:0000313" key="5">
    <source>
        <dbReference type="Proteomes" id="UP000054558"/>
    </source>
</evidence>
<dbReference type="GO" id="GO:0048471">
    <property type="term" value="C:perinuclear region of cytoplasm"/>
    <property type="evidence" value="ECO:0000318"/>
    <property type="project" value="GO_Central"/>
</dbReference>
<organism evidence="4 5">
    <name type="scientific">Klebsormidium nitens</name>
    <name type="common">Green alga</name>
    <name type="synonym">Ulothrix nitens</name>
    <dbReference type="NCBI Taxonomy" id="105231"/>
    <lineage>
        <taxon>Eukaryota</taxon>
        <taxon>Viridiplantae</taxon>
        <taxon>Streptophyta</taxon>
        <taxon>Klebsormidiophyceae</taxon>
        <taxon>Klebsormidiales</taxon>
        <taxon>Klebsormidiaceae</taxon>
        <taxon>Klebsormidium</taxon>
    </lineage>
</organism>
<evidence type="ECO:0000256" key="1">
    <source>
        <dbReference type="SAM" id="MobiDB-lite"/>
    </source>
</evidence>
<dbReference type="OrthoDB" id="21470at2759"/>
<dbReference type="GO" id="GO:0006874">
    <property type="term" value="P:intracellular calcium ion homeostasis"/>
    <property type="evidence" value="ECO:0000318"/>
    <property type="project" value="GO_Central"/>
</dbReference>
<dbReference type="EMBL" id="DF237141">
    <property type="protein sequence ID" value="GAQ84517.1"/>
    <property type="molecule type" value="Genomic_DNA"/>
</dbReference>
<sequence>MPQQTGQVTYPPQINHYQGQIPPPQQGYNVGAQGLGAFSPQYGVGGPIPLQQQMAPMGVPQNNLSSTSYGGLPTNSMTPGAPNAGAALSGAPMVSNQAASETAPAPFPPFYGPQLNPATAQFFSVYEPPPPVSAPPTDPEEAKRIDKVAEYAAKNGQQFEALMREKQKGNPAYAFLVGGENSGYYRYKLWSLLNPHIPPEQMHLVYLQPAPQQAGFAYGGAPPEAAFAGQPPFAQFPPPAAAPPAPSLPTDVSSELADVLEKLTGTKESIKGTKAWFMERVGVHLTGMVGALRDRVLNLEEVDKQLHVIYLVNDILFSCLSQRTTPSELDAISLDFSPVLGQMLAAAYNNATATETNKERLTKILHFWGSKDVFDSTTIAALEKEMQAGLPANPPISTPPHAPVPIPPQTYAHSPSPYVPPTSWTPPPQQYPMIPPQQDPYLFGGHPMPATQPPPQFAPRSTGFSSSPFPPGGDFAQPGGPPAEPDFPPFPPGLIPGMVRKMQVGSGVPYSPISPLDIPTVIPPAAQTETYLISRLRNFYKEVGVGGDDLEVDAGPDVEERKTDRRFTDTKEMPMPTLNMEVNAETGALDDGSFYGGLGTGRAGLGAAEQTEENSDEFSSYRKARSTNYHMSIGVRTG</sequence>
<dbReference type="SUPFAM" id="SSF109905">
    <property type="entry name" value="Surp module (SWAP domain)"/>
    <property type="match status" value="1"/>
</dbReference>
<dbReference type="GO" id="GO:0006396">
    <property type="term" value="P:RNA processing"/>
    <property type="evidence" value="ECO:0007669"/>
    <property type="project" value="InterPro"/>
</dbReference>
<proteinExistence type="predicted"/>
<dbReference type="InterPro" id="IPR035967">
    <property type="entry name" value="SWAP/Surp_sf"/>
</dbReference>
<dbReference type="Proteomes" id="UP000054558">
    <property type="component" value="Unassembled WGS sequence"/>
</dbReference>
<dbReference type="SMART" id="SM00648">
    <property type="entry name" value="SWAP"/>
    <property type="match status" value="1"/>
</dbReference>
<dbReference type="Pfam" id="PF04818">
    <property type="entry name" value="CID"/>
    <property type="match status" value="1"/>
</dbReference>
<feature type="compositionally biased region" description="Low complexity" evidence="1">
    <location>
        <begin position="463"/>
        <end position="475"/>
    </location>
</feature>
<feature type="region of interest" description="Disordered" evidence="1">
    <location>
        <begin position="1"/>
        <end position="33"/>
    </location>
</feature>
<dbReference type="OMA" id="KNMQTAF"/>
<dbReference type="GO" id="GO:0005634">
    <property type="term" value="C:nucleus"/>
    <property type="evidence" value="ECO:0007669"/>
    <property type="project" value="UniProtKB-ARBA"/>
</dbReference>
<dbReference type="PANTHER" id="PTHR12323">
    <property type="entry name" value="SR-RELATED CTD ASSOCIATED FACTOR 6"/>
    <property type="match status" value="1"/>
</dbReference>
<dbReference type="SMART" id="SM00582">
    <property type="entry name" value="RPR"/>
    <property type="match status" value="1"/>
</dbReference>
<dbReference type="PROSITE" id="PS50128">
    <property type="entry name" value="SURP"/>
    <property type="match status" value="1"/>
</dbReference>
<protein>
    <submittedName>
        <fullName evidence="4">Uncharacterized protein</fullName>
    </submittedName>
</protein>
<dbReference type="STRING" id="105231.A0A1Y1I716"/>
<dbReference type="Pfam" id="PF01805">
    <property type="entry name" value="Surp"/>
    <property type="match status" value="1"/>
</dbReference>
<dbReference type="Gene3D" id="1.25.40.90">
    <property type="match status" value="1"/>
</dbReference>
<dbReference type="InterPro" id="IPR000061">
    <property type="entry name" value="Surp"/>
</dbReference>
<evidence type="ECO:0000313" key="4">
    <source>
        <dbReference type="EMBL" id="GAQ84517.1"/>
    </source>
</evidence>